<reference evidence="1" key="1">
    <citation type="submission" date="2019-08" db="EMBL/GenBank/DDBJ databases">
        <title>Genome sequence of Clostridiales bacterium MT110.</title>
        <authorList>
            <person name="Cao J."/>
        </authorList>
    </citation>
    <scope>NUCLEOTIDE SEQUENCE</scope>
    <source>
        <strain evidence="1">MT110</strain>
    </source>
</reference>
<name>A0ACD1A9T5_9FIRM</name>
<evidence type="ECO:0000313" key="1">
    <source>
        <dbReference type="EMBL" id="QOX63102.1"/>
    </source>
</evidence>
<proteinExistence type="predicted"/>
<dbReference type="Proteomes" id="UP000594014">
    <property type="component" value="Chromosome"/>
</dbReference>
<keyword evidence="2" id="KW-1185">Reference proteome</keyword>
<protein>
    <submittedName>
        <fullName evidence="1">MBL fold metallo-hydrolase</fullName>
    </submittedName>
</protein>
<sequence length="312" mass="35316">MNNAEERFQFPVDIKRVTAGPGGEVFLVIGRKMTAVVDCGMAFCGERLVENTKKALGGRKLDYILLTHSHYDHMGGLPYLKKEWPEAVSVGAQHAQNVLNKQSARNVIRELSLAAGEMYRHSQQLSAYGLESEDIAVTYDDRDVSVDRVVVEGDQIELGGMTFQVLETPGHTDCSISYYLLEKGILFLSETMGCLTPDGDIMLAMLKGYGQTVRSIEKGRQLMPDCIIAPHYGKVSDSLIKNYWNSVKEKADEYRTFILDRYQSGLSEDTIYEEYKSEYWHNITKNQQPLEAFEINGRLIIKAMIRDQSEYL</sequence>
<gene>
    <name evidence="1" type="ORF">FRZ06_06975</name>
</gene>
<dbReference type="EMBL" id="CP042469">
    <property type="protein sequence ID" value="QOX63102.1"/>
    <property type="molecule type" value="Genomic_DNA"/>
</dbReference>
<organism evidence="1 2">
    <name type="scientific">Anoxybacterium hadale</name>
    <dbReference type="NCBI Taxonomy" id="3408580"/>
    <lineage>
        <taxon>Bacteria</taxon>
        <taxon>Bacillati</taxon>
        <taxon>Bacillota</taxon>
        <taxon>Clostridia</taxon>
        <taxon>Peptostreptococcales</taxon>
        <taxon>Anaerovoracaceae</taxon>
        <taxon>Anoxybacterium</taxon>
    </lineage>
</organism>
<evidence type="ECO:0000313" key="2">
    <source>
        <dbReference type="Proteomes" id="UP000594014"/>
    </source>
</evidence>
<accession>A0ACD1A9T5</accession>